<proteinExistence type="inferred from homology"/>
<dbReference type="InterPro" id="IPR024607">
    <property type="entry name" value="Sulfatase_CS"/>
</dbReference>
<reference evidence="8 9" key="1">
    <citation type="submission" date="2018-06" db="EMBL/GenBank/DDBJ databases">
        <title>Genomic Encyclopedia of Archaeal and Bacterial Type Strains, Phase II (KMG-II): from individual species to whole genera.</title>
        <authorList>
            <person name="Goeker M."/>
        </authorList>
    </citation>
    <scope>NUCLEOTIDE SEQUENCE [LARGE SCALE GENOMIC DNA]</scope>
    <source>
        <strain evidence="8 9">DSM 23522</strain>
    </source>
</reference>
<evidence type="ECO:0000256" key="1">
    <source>
        <dbReference type="ARBA" id="ARBA00001913"/>
    </source>
</evidence>
<dbReference type="Proteomes" id="UP000249696">
    <property type="component" value="Unassembled WGS sequence"/>
</dbReference>
<protein>
    <submittedName>
        <fullName evidence="8">Arylsulfatase A-like enzyme</fullName>
    </submittedName>
</protein>
<dbReference type="Gene3D" id="3.30.1120.10">
    <property type="match status" value="1"/>
</dbReference>
<dbReference type="PROSITE" id="PS51257">
    <property type="entry name" value="PROKAR_LIPOPROTEIN"/>
    <property type="match status" value="1"/>
</dbReference>
<dbReference type="AlphaFoldDB" id="A0A327R7L7"/>
<accession>A0A327R7L7</accession>
<evidence type="ECO:0000313" key="8">
    <source>
        <dbReference type="EMBL" id="RAJ11694.1"/>
    </source>
</evidence>
<dbReference type="PANTHER" id="PTHR42693:SF42">
    <property type="entry name" value="ARYLSULFATASE G"/>
    <property type="match status" value="1"/>
</dbReference>
<evidence type="ECO:0000259" key="7">
    <source>
        <dbReference type="Pfam" id="PF00884"/>
    </source>
</evidence>
<evidence type="ECO:0000256" key="4">
    <source>
        <dbReference type="ARBA" id="ARBA00022729"/>
    </source>
</evidence>
<evidence type="ECO:0000256" key="6">
    <source>
        <dbReference type="ARBA" id="ARBA00022837"/>
    </source>
</evidence>
<evidence type="ECO:0000313" key="9">
    <source>
        <dbReference type="Proteomes" id="UP000249696"/>
    </source>
</evidence>
<dbReference type="InterPro" id="IPR050738">
    <property type="entry name" value="Sulfatase"/>
</dbReference>
<keyword evidence="4" id="KW-0732">Signal</keyword>
<evidence type="ECO:0000256" key="2">
    <source>
        <dbReference type="ARBA" id="ARBA00008779"/>
    </source>
</evidence>
<sequence length="529" mass="59779">MLRPYISILFLFLIFTVSCQKKESNTQPNIVFILADDLGYTDLSCMGSTYYETPNIDRIADQGTIFTNGYAASRVCSPSRASIMSGKFTARHDITVHIGSPSGEEWRKRNRFTKLLPAEYTHNLPKEYITMPEALKQQGYKTFFAGKWHLGDKGSWPEDHGFDINVGGWTSGGPRGGYFSPYENPNLENGKDGENLSHRLAKETVNFIKENNPQKTGKPFLAYLSFYAVHSPIQTTEKKWRKYRDKAEQQGVAETAFSMGKFLPIRQVQDNPIYAGLVEQMDEAVGQVLSALDELGLEENTIVVFTSDNGGVAAGDNFSTSNKPLRAGKGYQFEGGIREPYFIKIPGLSKGGEKIDFPVSGTDFYPTFLELAGGQQLPQEHNDGISLLPLFKGETLDERALIWHFPHYGNQGGEPSSIIRRGQWKLIHYYEDGRKELYNLSQDLGETTDLASAHPDKVQELNKELFDYLTKVGAKYAKPDPEYSEEKAREFLNKMEYEKMPALEKQRMEMLSTEFDPNNNWWGSTVTKD</sequence>
<comment type="similarity">
    <text evidence="2">Belongs to the sulfatase family.</text>
</comment>
<dbReference type="PROSITE" id="PS00149">
    <property type="entry name" value="SULFATASE_2"/>
    <property type="match status" value="1"/>
</dbReference>
<dbReference type="SUPFAM" id="SSF53649">
    <property type="entry name" value="Alkaline phosphatase-like"/>
    <property type="match status" value="1"/>
</dbReference>
<evidence type="ECO:0000256" key="5">
    <source>
        <dbReference type="ARBA" id="ARBA00022801"/>
    </source>
</evidence>
<dbReference type="RefSeq" id="WP_111624060.1">
    <property type="nucleotide sequence ID" value="NZ_QLLN01000004.1"/>
</dbReference>
<dbReference type="Pfam" id="PF00884">
    <property type="entry name" value="Sulfatase"/>
    <property type="match status" value="1"/>
</dbReference>
<keyword evidence="5" id="KW-0378">Hydrolase</keyword>
<dbReference type="GO" id="GO:0004065">
    <property type="term" value="F:arylsulfatase activity"/>
    <property type="evidence" value="ECO:0007669"/>
    <property type="project" value="TreeGrafter"/>
</dbReference>
<keyword evidence="6" id="KW-0106">Calcium</keyword>
<comment type="caution">
    <text evidence="8">The sequence shown here is derived from an EMBL/GenBank/DDBJ whole genome shotgun (WGS) entry which is preliminary data.</text>
</comment>
<dbReference type="EMBL" id="QLLN01000004">
    <property type="protein sequence ID" value="RAJ11694.1"/>
    <property type="molecule type" value="Genomic_DNA"/>
</dbReference>
<dbReference type="PANTHER" id="PTHR42693">
    <property type="entry name" value="ARYLSULFATASE FAMILY MEMBER"/>
    <property type="match status" value="1"/>
</dbReference>
<keyword evidence="9" id="KW-1185">Reference proteome</keyword>
<gene>
    <name evidence="8" type="ORF">LV92_02626</name>
</gene>
<dbReference type="CDD" id="cd16144">
    <property type="entry name" value="ARS_like"/>
    <property type="match status" value="1"/>
</dbReference>
<name>A0A327R7L7_9FLAO</name>
<dbReference type="InterPro" id="IPR017850">
    <property type="entry name" value="Alkaline_phosphatase_core_sf"/>
</dbReference>
<keyword evidence="3" id="KW-0479">Metal-binding</keyword>
<comment type="cofactor">
    <cofactor evidence="1">
        <name>Ca(2+)</name>
        <dbReference type="ChEBI" id="CHEBI:29108"/>
    </cofactor>
</comment>
<dbReference type="OrthoDB" id="9803751at2"/>
<organism evidence="8 9">
    <name type="scientific">Arenibacter echinorum</name>
    <dbReference type="NCBI Taxonomy" id="440515"/>
    <lineage>
        <taxon>Bacteria</taxon>
        <taxon>Pseudomonadati</taxon>
        <taxon>Bacteroidota</taxon>
        <taxon>Flavobacteriia</taxon>
        <taxon>Flavobacteriales</taxon>
        <taxon>Flavobacteriaceae</taxon>
        <taxon>Arenibacter</taxon>
    </lineage>
</organism>
<dbReference type="InterPro" id="IPR000917">
    <property type="entry name" value="Sulfatase_N"/>
</dbReference>
<evidence type="ECO:0000256" key="3">
    <source>
        <dbReference type="ARBA" id="ARBA00022723"/>
    </source>
</evidence>
<dbReference type="Gene3D" id="3.40.720.10">
    <property type="entry name" value="Alkaline Phosphatase, subunit A"/>
    <property type="match status" value="1"/>
</dbReference>
<dbReference type="GO" id="GO:0046872">
    <property type="term" value="F:metal ion binding"/>
    <property type="evidence" value="ECO:0007669"/>
    <property type="project" value="UniProtKB-KW"/>
</dbReference>
<feature type="domain" description="Sulfatase N-terminal" evidence="7">
    <location>
        <begin position="28"/>
        <end position="373"/>
    </location>
</feature>